<evidence type="ECO:0000313" key="3">
    <source>
        <dbReference type="Proteomes" id="UP000265427"/>
    </source>
</evidence>
<dbReference type="EMBL" id="QUSZ01008841">
    <property type="protein sequence ID" value="RHX99879.1"/>
    <property type="molecule type" value="Genomic_DNA"/>
</dbReference>
<sequence>MLDNLMRALERDDQAWVLDQEGKTVVDIMVKAIKPIGLQKSVQRQLALQRNKALKSNVYRFVDWLRVHTAGYHLYAPVEDEKTSAPPATAAAAPSRPSKPGRSEGSVGSSSGPPRRAPAPEQDSAKYERKKATCLKCGSENHKVVNCPKCAPGESERLLKEQMDKWESARHRKVTKLQGSVNKSLGREAKIEGIVSVTTTLLDTGSDVTLVTAGVMKSLERAGVEVKVISPEPSVIQPYGQAPALKVDRQVQFKLVTLDTPCGPLALRGLKAWVDSSSNAAELLISRAVMERLGFSEDELLSHAFAKQEVWDVSDVDKPSAMASVSRLTQVAASSDECGDDGMHCATPNIQVPSAEDAEGERNRRRADEPERTYMVDNPYRSVVGACLTSLIAYMVPFSKRRITLFGFNRDHNSITNDEWVAWFKSAFEEDPQDLDDLKQRLQRAIRFDTKILDAESRVGRMLDELMRSLEQDHQDFDQAGVAEDSGSKQLQLQRNKALKSDVFRYVNWLRTFAAGHQLYELYVGLDDKSKPSPTAKPVEAPRGGNPQIPIREGGRKDAARNNGRVSGKAETIVPKNVDPLRKRACLNWCRSGIVSHSVPHLAYPYDSDAKPVVITRRINFNCMTLDTTCGPLVLRCLKAWVNDASTATKLTVTRPVMELLGFSVEDLLV</sequence>
<dbReference type="AlphaFoldDB" id="A0A396ZWH2"/>
<feature type="region of interest" description="Disordered" evidence="1">
    <location>
        <begin position="349"/>
        <end position="370"/>
    </location>
</feature>
<evidence type="ECO:0000256" key="1">
    <source>
        <dbReference type="SAM" id="MobiDB-lite"/>
    </source>
</evidence>
<evidence type="ECO:0008006" key="4">
    <source>
        <dbReference type="Google" id="ProtNLM"/>
    </source>
</evidence>
<name>A0A396ZWH2_APHAT</name>
<proteinExistence type="predicted"/>
<feature type="compositionally biased region" description="Low complexity" evidence="1">
    <location>
        <begin position="84"/>
        <end position="114"/>
    </location>
</feature>
<dbReference type="VEuPathDB" id="FungiDB:H257_10291"/>
<comment type="caution">
    <text evidence="2">The sequence shown here is derived from an EMBL/GenBank/DDBJ whole genome shotgun (WGS) entry which is preliminary data.</text>
</comment>
<dbReference type="VEuPathDB" id="FungiDB:H257_15647"/>
<accession>A0A396ZWH2</accession>
<feature type="region of interest" description="Disordered" evidence="1">
    <location>
        <begin position="81"/>
        <end position="127"/>
    </location>
</feature>
<protein>
    <recommendedName>
        <fullName evidence="4">Peptidase A2 domain-containing protein</fullName>
    </recommendedName>
</protein>
<organism evidence="2 3">
    <name type="scientific">Aphanomyces astaci</name>
    <name type="common">Crayfish plague agent</name>
    <dbReference type="NCBI Taxonomy" id="112090"/>
    <lineage>
        <taxon>Eukaryota</taxon>
        <taxon>Sar</taxon>
        <taxon>Stramenopiles</taxon>
        <taxon>Oomycota</taxon>
        <taxon>Saprolegniomycetes</taxon>
        <taxon>Saprolegniales</taxon>
        <taxon>Verrucalvaceae</taxon>
        <taxon>Aphanomyces</taxon>
    </lineage>
</organism>
<reference evidence="2 3" key="1">
    <citation type="submission" date="2018-08" db="EMBL/GenBank/DDBJ databases">
        <title>Aphanomyces genome sequencing and annotation.</title>
        <authorList>
            <person name="Minardi D."/>
            <person name="Oidtmann B."/>
            <person name="Van Der Giezen M."/>
            <person name="Studholme D.J."/>
        </authorList>
    </citation>
    <scope>NUCLEOTIDE SEQUENCE [LARGE SCALE GENOMIC DNA]</scope>
    <source>
        <strain evidence="2 3">Kv</strain>
    </source>
</reference>
<evidence type="ECO:0000313" key="2">
    <source>
        <dbReference type="EMBL" id="RHX99879.1"/>
    </source>
</evidence>
<feature type="compositionally biased region" description="Basic and acidic residues" evidence="1">
    <location>
        <begin position="360"/>
        <end position="370"/>
    </location>
</feature>
<dbReference type="Proteomes" id="UP000265427">
    <property type="component" value="Unassembled WGS sequence"/>
</dbReference>
<gene>
    <name evidence="2" type="ORF">DYB36_011908</name>
</gene>
<feature type="region of interest" description="Disordered" evidence="1">
    <location>
        <begin position="531"/>
        <end position="567"/>
    </location>
</feature>